<dbReference type="GO" id="GO:0020037">
    <property type="term" value="F:heme binding"/>
    <property type="evidence" value="ECO:0007669"/>
    <property type="project" value="InterPro"/>
</dbReference>
<reference evidence="16" key="1">
    <citation type="submission" date="2020-05" db="EMBL/GenBank/DDBJ databases">
        <title>Mycena genomes resolve the evolution of fungal bioluminescence.</title>
        <authorList>
            <person name="Tsai I.J."/>
        </authorList>
    </citation>
    <scope>NUCLEOTIDE SEQUENCE</scope>
    <source>
        <strain evidence="16">CCC161011</strain>
    </source>
</reference>
<dbReference type="GO" id="GO:0005506">
    <property type="term" value="F:iron ion binding"/>
    <property type="evidence" value="ECO:0007669"/>
    <property type="project" value="InterPro"/>
</dbReference>
<evidence type="ECO:0000256" key="7">
    <source>
        <dbReference type="ARBA" id="ARBA00022723"/>
    </source>
</evidence>
<evidence type="ECO:0000256" key="12">
    <source>
        <dbReference type="ARBA" id="ARBA00023136"/>
    </source>
</evidence>
<keyword evidence="15" id="KW-0732">Signal</keyword>
<organism evidence="16 17">
    <name type="scientific">Mycena venus</name>
    <dbReference type="NCBI Taxonomy" id="2733690"/>
    <lineage>
        <taxon>Eukaryota</taxon>
        <taxon>Fungi</taxon>
        <taxon>Dikarya</taxon>
        <taxon>Basidiomycota</taxon>
        <taxon>Agaricomycotina</taxon>
        <taxon>Agaricomycetes</taxon>
        <taxon>Agaricomycetidae</taxon>
        <taxon>Agaricales</taxon>
        <taxon>Marasmiineae</taxon>
        <taxon>Mycenaceae</taxon>
        <taxon>Mycena</taxon>
    </lineage>
</organism>
<dbReference type="PRINTS" id="PR00463">
    <property type="entry name" value="EP450I"/>
</dbReference>
<keyword evidence="11 14" id="KW-0503">Monooxygenase</keyword>
<evidence type="ECO:0000256" key="4">
    <source>
        <dbReference type="ARBA" id="ARBA00010617"/>
    </source>
</evidence>
<evidence type="ECO:0000256" key="10">
    <source>
        <dbReference type="ARBA" id="ARBA00023004"/>
    </source>
</evidence>
<keyword evidence="10 13" id="KW-0408">Iron</keyword>
<dbReference type="GO" id="GO:0004497">
    <property type="term" value="F:monooxygenase activity"/>
    <property type="evidence" value="ECO:0007669"/>
    <property type="project" value="UniProtKB-KW"/>
</dbReference>
<comment type="caution">
    <text evidence="16">The sequence shown here is derived from an EMBL/GenBank/DDBJ whole genome shotgun (WGS) entry which is preliminary data.</text>
</comment>
<evidence type="ECO:0000313" key="16">
    <source>
        <dbReference type="EMBL" id="KAF7360213.1"/>
    </source>
</evidence>
<evidence type="ECO:0000313" key="17">
    <source>
        <dbReference type="Proteomes" id="UP000620124"/>
    </source>
</evidence>
<dbReference type="GO" id="GO:0016020">
    <property type="term" value="C:membrane"/>
    <property type="evidence" value="ECO:0007669"/>
    <property type="project" value="UniProtKB-SubCell"/>
</dbReference>
<evidence type="ECO:0000256" key="13">
    <source>
        <dbReference type="PIRSR" id="PIRSR602401-1"/>
    </source>
</evidence>
<dbReference type="InterPro" id="IPR017972">
    <property type="entry name" value="Cyt_P450_CS"/>
</dbReference>
<protein>
    <submittedName>
        <fullName evidence="16">Cytochrome P450</fullName>
    </submittedName>
</protein>
<evidence type="ECO:0000256" key="11">
    <source>
        <dbReference type="ARBA" id="ARBA00023033"/>
    </source>
</evidence>
<accession>A0A8H6YFG9</accession>
<evidence type="ECO:0000256" key="14">
    <source>
        <dbReference type="RuleBase" id="RU000461"/>
    </source>
</evidence>
<evidence type="ECO:0000256" key="9">
    <source>
        <dbReference type="ARBA" id="ARBA00023002"/>
    </source>
</evidence>
<dbReference type="PRINTS" id="PR00385">
    <property type="entry name" value="P450"/>
</dbReference>
<proteinExistence type="inferred from homology"/>
<dbReference type="OrthoDB" id="1470350at2759"/>
<comment type="pathway">
    <text evidence="3">Secondary metabolite biosynthesis; terpenoid biosynthesis.</text>
</comment>
<keyword evidence="6" id="KW-0812">Transmembrane</keyword>
<feature type="chain" id="PRO_5034369602" evidence="15">
    <location>
        <begin position="20"/>
        <end position="573"/>
    </location>
</feature>
<name>A0A8H6YFG9_9AGAR</name>
<sequence length="573" mass="64105">MLTGLYLLTFVAAWLIVRAVQKYTSLCSASRAFGAACPYAGVVLLHPFRDLSIVLGPWFPFKGQFGYYFARFSFYLEHGSTCIGSVTLSGSIPTLWLADAQAIKTIATETAIFQKDVVAYETLNIYGPNMVGTEGADWKRHRKVANPAFNEEIIFLFGLITFSDVIVQASNAFVWMETVRVANEWFAEMDAKTKPDSSITIDAPQYLVQATLLVVASAGFGRRASWKENSSTTPPAGHKLAFRAAVSIALEHLFFRALTPKWIHALSIRVRLPFLGHALAETRESFEALRLHMVELVSLSRAWVVGGKVSNMDAGLLRNLVEANMTQEDDVHHKKLTDDELLSDIFTFLLAGHETSAHSLSFAVGLLALYPAVQQKIYKETMRIWPDGCPTSASPSSYKEYFPKLQYTLATFHETLRLFTPVARLSKIAHADTTLTAHRFTPGLDVVTPFDVPVRAGSMVVIDVLALHMNPMYWGHDVEDFRPERFVDTETYRWPRDAFFGFSGGPRSCIGQRFALAESVCMLASLVRRYEILVPKHLAGKSFSEQKRTLLKWKPGVTVTPTDCVVRLKRRDV</sequence>
<keyword evidence="7 13" id="KW-0479">Metal-binding</keyword>
<dbReference type="PROSITE" id="PS00086">
    <property type="entry name" value="CYTOCHROME_P450"/>
    <property type="match status" value="1"/>
</dbReference>
<comment type="similarity">
    <text evidence="4 14">Belongs to the cytochrome P450 family.</text>
</comment>
<dbReference type="PANTHER" id="PTHR24305">
    <property type="entry name" value="CYTOCHROME P450"/>
    <property type="match status" value="1"/>
</dbReference>
<dbReference type="Proteomes" id="UP000620124">
    <property type="component" value="Unassembled WGS sequence"/>
</dbReference>
<dbReference type="AlphaFoldDB" id="A0A8H6YFG9"/>
<feature type="binding site" description="axial binding residue" evidence="13">
    <location>
        <position position="509"/>
    </location>
    <ligand>
        <name>heme</name>
        <dbReference type="ChEBI" id="CHEBI:30413"/>
    </ligand>
    <ligandPart>
        <name>Fe</name>
        <dbReference type="ChEBI" id="CHEBI:18248"/>
    </ligandPart>
</feature>
<dbReference type="Pfam" id="PF00067">
    <property type="entry name" value="p450"/>
    <property type="match status" value="1"/>
</dbReference>
<keyword evidence="12" id="KW-0472">Membrane</keyword>
<gene>
    <name evidence="16" type="ORF">MVEN_00750100</name>
</gene>
<evidence type="ECO:0000256" key="6">
    <source>
        <dbReference type="ARBA" id="ARBA00022692"/>
    </source>
</evidence>
<dbReference type="PANTHER" id="PTHR24305:SF166">
    <property type="entry name" value="CYTOCHROME P450 12A4, MITOCHONDRIAL-RELATED"/>
    <property type="match status" value="1"/>
</dbReference>
<dbReference type="Gene3D" id="1.10.630.10">
    <property type="entry name" value="Cytochrome P450"/>
    <property type="match status" value="1"/>
</dbReference>
<dbReference type="InterPro" id="IPR050121">
    <property type="entry name" value="Cytochrome_P450_monoxygenase"/>
</dbReference>
<dbReference type="GO" id="GO:0016705">
    <property type="term" value="F:oxidoreductase activity, acting on paired donors, with incorporation or reduction of molecular oxygen"/>
    <property type="evidence" value="ECO:0007669"/>
    <property type="project" value="InterPro"/>
</dbReference>
<evidence type="ECO:0000256" key="15">
    <source>
        <dbReference type="SAM" id="SignalP"/>
    </source>
</evidence>
<dbReference type="SUPFAM" id="SSF48264">
    <property type="entry name" value="Cytochrome P450"/>
    <property type="match status" value="1"/>
</dbReference>
<dbReference type="InterPro" id="IPR001128">
    <property type="entry name" value="Cyt_P450"/>
</dbReference>
<evidence type="ECO:0000256" key="5">
    <source>
        <dbReference type="ARBA" id="ARBA00022617"/>
    </source>
</evidence>
<keyword evidence="5 13" id="KW-0349">Heme</keyword>
<comment type="cofactor">
    <cofactor evidence="1 13">
        <name>heme</name>
        <dbReference type="ChEBI" id="CHEBI:30413"/>
    </cofactor>
</comment>
<evidence type="ECO:0000256" key="3">
    <source>
        <dbReference type="ARBA" id="ARBA00004721"/>
    </source>
</evidence>
<evidence type="ECO:0000256" key="2">
    <source>
        <dbReference type="ARBA" id="ARBA00004370"/>
    </source>
</evidence>
<evidence type="ECO:0000256" key="1">
    <source>
        <dbReference type="ARBA" id="ARBA00001971"/>
    </source>
</evidence>
<dbReference type="EMBL" id="JACAZI010000005">
    <property type="protein sequence ID" value="KAF7360213.1"/>
    <property type="molecule type" value="Genomic_DNA"/>
</dbReference>
<evidence type="ECO:0000256" key="8">
    <source>
        <dbReference type="ARBA" id="ARBA00022989"/>
    </source>
</evidence>
<dbReference type="InterPro" id="IPR002401">
    <property type="entry name" value="Cyt_P450_E_grp-I"/>
</dbReference>
<comment type="subcellular location">
    <subcellularLocation>
        <location evidence="2">Membrane</location>
    </subcellularLocation>
</comment>
<keyword evidence="17" id="KW-1185">Reference proteome</keyword>
<keyword evidence="8" id="KW-1133">Transmembrane helix</keyword>
<dbReference type="InterPro" id="IPR036396">
    <property type="entry name" value="Cyt_P450_sf"/>
</dbReference>
<keyword evidence="9 14" id="KW-0560">Oxidoreductase</keyword>
<feature type="signal peptide" evidence="15">
    <location>
        <begin position="1"/>
        <end position="19"/>
    </location>
</feature>